<accession>A0A1H0DKW1</accession>
<dbReference type="EMBL" id="FNHI01000034">
    <property type="protein sequence ID" value="SDN70666.1"/>
    <property type="molecule type" value="Genomic_DNA"/>
</dbReference>
<feature type="transmembrane region" description="Helical" evidence="6">
    <location>
        <begin position="736"/>
        <end position="758"/>
    </location>
</feature>
<evidence type="ECO:0000256" key="3">
    <source>
        <dbReference type="ARBA" id="ARBA00022692"/>
    </source>
</evidence>
<dbReference type="RefSeq" id="WP_093662156.1">
    <property type="nucleotide sequence ID" value="NZ_FNHI01000034.1"/>
</dbReference>
<keyword evidence="4 6" id="KW-1133">Transmembrane helix</keyword>
<keyword evidence="5 6" id="KW-0472">Membrane</keyword>
<reference evidence="9" key="1">
    <citation type="submission" date="2016-10" db="EMBL/GenBank/DDBJ databases">
        <authorList>
            <person name="Varghese N."/>
            <person name="Submissions S."/>
        </authorList>
    </citation>
    <scope>NUCLEOTIDE SEQUENCE [LARGE SCALE GENOMIC DNA]</scope>
    <source>
        <strain evidence="9">CGMCC 4.7042</strain>
    </source>
</reference>
<dbReference type="STRING" id="1196353.SAMN05444921_13446"/>
<evidence type="ECO:0000256" key="1">
    <source>
        <dbReference type="ARBA" id="ARBA00004651"/>
    </source>
</evidence>
<feature type="transmembrane region" description="Helical" evidence="6">
    <location>
        <begin position="650"/>
        <end position="669"/>
    </location>
</feature>
<dbReference type="OrthoDB" id="3654456at2"/>
<feature type="transmembrane region" description="Helical" evidence="6">
    <location>
        <begin position="361"/>
        <end position="382"/>
    </location>
</feature>
<dbReference type="GeneID" id="40834165"/>
<proteinExistence type="predicted"/>
<dbReference type="Pfam" id="PF02687">
    <property type="entry name" value="FtsX"/>
    <property type="match status" value="2"/>
</dbReference>
<evidence type="ECO:0000256" key="6">
    <source>
        <dbReference type="SAM" id="Phobius"/>
    </source>
</evidence>
<feature type="transmembrane region" description="Helical" evidence="6">
    <location>
        <begin position="192"/>
        <end position="216"/>
    </location>
</feature>
<feature type="transmembrane region" description="Helical" evidence="6">
    <location>
        <begin position="289"/>
        <end position="310"/>
    </location>
</feature>
<feature type="transmembrane region" description="Helical" evidence="6">
    <location>
        <begin position="248"/>
        <end position="269"/>
    </location>
</feature>
<feature type="transmembrane region" description="Helical" evidence="6">
    <location>
        <begin position="410"/>
        <end position="431"/>
    </location>
</feature>
<feature type="transmembrane region" description="Helical" evidence="6">
    <location>
        <begin position="29"/>
        <end position="52"/>
    </location>
</feature>
<protein>
    <submittedName>
        <fullName evidence="8">FtsX-like permease family protein</fullName>
    </submittedName>
</protein>
<keyword evidence="3 6" id="KW-0812">Transmembrane</keyword>
<gene>
    <name evidence="8" type="ORF">SAMN05444921_13446</name>
</gene>
<dbReference type="InterPro" id="IPR003838">
    <property type="entry name" value="ABC3_permease_C"/>
</dbReference>
<dbReference type="GO" id="GO:0005886">
    <property type="term" value="C:plasma membrane"/>
    <property type="evidence" value="ECO:0007669"/>
    <property type="project" value="UniProtKB-SubCell"/>
</dbReference>
<organism evidence="8 9">
    <name type="scientific">Streptomyces wuyuanensis</name>
    <dbReference type="NCBI Taxonomy" id="1196353"/>
    <lineage>
        <taxon>Bacteria</taxon>
        <taxon>Bacillati</taxon>
        <taxon>Actinomycetota</taxon>
        <taxon>Actinomycetes</taxon>
        <taxon>Kitasatosporales</taxon>
        <taxon>Streptomycetaceae</taxon>
        <taxon>Streptomyces</taxon>
    </lineage>
</organism>
<evidence type="ECO:0000313" key="8">
    <source>
        <dbReference type="EMBL" id="SDN70666.1"/>
    </source>
</evidence>
<name>A0A1H0DKW1_9ACTN</name>
<keyword evidence="2" id="KW-1003">Cell membrane</keyword>
<dbReference type="PANTHER" id="PTHR30287:SF2">
    <property type="entry name" value="BLL1001 PROTEIN"/>
    <property type="match status" value="1"/>
</dbReference>
<dbReference type="InterPro" id="IPR038766">
    <property type="entry name" value="Membrane_comp_ABC_pdt"/>
</dbReference>
<feature type="domain" description="ABC3 transporter permease C-terminal" evidence="7">
    <location>
        <begin position="200"/>
        <end position="311"/>
    </location>
</feature>
<evidence type="ECO:0000256" key="5">
    <source>
        <dbReference type="ARBA" id="ARBA00023136"/>
    </source>
</evidence>
<evidence type="ECO:0000259" key="7">
    <source>
        <dbReference type="Pfam" id="PF02687"/>
    </source>
</evidence>
<sequence length="773" mass="80214">MTARIWARDLLMGARFAVGGGREGWTRTLLTGIGVGLGVALLLVTTAIPSALAARDLRGDARSVQTASAGEKAGDDSLLMGEADTRFGGQDIHGRLLMPQGSDAPLPPGLEKFPAPGEMAVSPALDQLLKSDDGTLLRERLDAKVTAIIGDEGLLGPADLAYYEGSNALEQLGGELVTGFGSSAEPVTMDPVLALLIVLVFVALLTPVAVFIAAAVRFGGERRDRRLAALRLVGADGWMTRRIAAGEALAGALAGLVLGAGFFAAARQSASAIELYGSVFPGDLDPSPALAALVALAVPAAAVAVTLLAMRSVVIEPLGVVRAAKPSRRRMWWRLLLPVGGLALLYPMIGMGNENGGFSRGQVSTGVVMLLVGITALLPWLVETVASRLGGGPVSWQLAVRRLQMSSAAAARLVNGIAVAIAGAIALQMMFTGVEGMYSRNTGNDPSRAAISASAGPGDAAAGRAEAIAREIGGTKGVAEATALSETHLARSPKDRTMIANLTMGSCDALREVAHLPSCKDGDTFVLRGGWNDESTAAVAKPGRTVYAVNLGDDSGHRPVAWTLPASAKVATSRSDPTGLERSGILATTKAVPKGLGRGQGADIYIRLDPSVPQAAERARTAVRKADPTLRLMQLQATERSDRFESIRTGLFIGATCVLLLIGVSLLVSQLEQLRERRKLLSALVAFGTRRSTLSMSVLCQTAVPVALALLLSSAVGVALGTVLLKMASVRVTVDWVPVAAMAGVGAGVVLLVTLLSLPPLWRLMRPDGLRTE</sequence>
<evidence type="ECO:0000256" key="4">
    <source>
        <dbReference type="ARBA" id="ARBA00022989"/>
    </source>
</evidence>
<feature type="transmembrane region" description="Helical" evidence="6">
    <location>
        <begin position="698"/>
        <end position="724"/>
    </location>
</feature>
<feature type="domain" description="ABC3 transporter permease C-terminal" evidence="7">
    <location>
        <begin position="653"/>
        <end position="758"/>
    </location>
</feature>
<keyword evidence="9" id="KW-1185">Reference proteome</keyword>
<evidence type="ECO:0000313" key="9">
    <source>
        <dbReference type="Proteomes" id="UP000199063"/>
    </source>
</evidence>
<dbReference type="PANTHER" id="PTHR30287">
    <property type="entry name" value="MEMBRANE COMPONENT OF PREDICTED ABC SUPERFAMILY METABOLITE UPTAKE TRANSPORTER"/>
    <property type="match status" value="1"/>
</dbReference>
<evidence type="ECO:0000256" key="2">
    <source>
        <dbReference type="ARBA" id="ARBA00022475"/>
    </source>
</evidence>
<feature type="transmembrane region" description="Helical" evidence="6">
    <location>
        <begin position="331"/>
        <end position="349"/>
    </location>
</feature>
<dbReference type="Proteomes" id="UP000199063">
    <property type="component" value="Unassembled WGS sequence"/>
</dbReference>
<comment type="subcellular location">
    <subcellularLocation>
        <location evidence="1">Cell membrane</location>
        <topology evidence="1">Multi-pass membrane protein</topology>
    </subcellularLocation>
</comment>
<dbReference type="AlphaFoldDB" id="A0A1H0DKW1"/>